<sequence length="136" mass="15702">MAYWLLKSEPHVYSYADLERDRQTIWDGVNNNLALKHIRTMQPKDLALIYHTGDERRAMGIAEVISLPYVDPKLDDPKRAVVDVKAVRSLQQPVTLAQIKQDPDFEGFDLIRISRLSVVPVSEIHWQKILKLAEKI</sequence>
<dbReference type="Pfam" id="PF01878">
    <property type="entry name" value="EVE"/>
    <property type="match status" value="1"/>
</dbReference>
<gene>
    <name evidence="2" type="ORF">HC246_17450</name>
</gene>
<dbReference type="InterPro" id="IPR015947">
    <property type="entry name" value="PUA-like_sf"/>
</dbReference>
<evidence type="ECO:0000259" key="1">
    <source>
        <dbReference type="Pfam" id="PF01878"/>
    </source>
</evidence>
<proteinExistence type="predicted"/>
<organism evidence="2 3">
    <name type="scientific">Pseudanabaena yagii GIHE-NHR1</name>
    <dbReference type="NCBI Taxonomy" id="2722753"/>
    <lineage>
        <taxon>Bacteria</taxon>
        <taxon>Bacillati</taxon>
        <taxon>Cyanobacteriota</taxon>
        <taxon>Cyanophyceae</taxon>
        <taxon>Pseudanabaenales</taxon>
        <taxon>Pseudanabaenaceae</taxon>
        <taxon>Pseudanabaena</taxon>
        <taxon>Pseudanabaena yagii</taxon>
    </lineage>
</organism>
<name>A0ABX1LW98_9CYAN</name>
<dbReference type="InterPro" id="IPR002740">
    <property type="entry name" value="EVE_domain"/>
</dbReference>
<protein>
    <submittedName>
        <fullName evidence="2">EVE domain-containing protein</fullName>
    </submittedName>
</protein>
<dbReference type="InterPro" id="IPR047197">
    <property type="entry name" value="THYN1-like_EVE"/>
</dbReference>
<dbReference type="InterPro" id="IPR052181">
    <property type="entry name" value="5hmC_binding"/>
</dbReference>
<dbReference type="EMBL" id="JAAVJL010000002">
    <property type="protein sequence ID" value="NMF59755.1"/>
    <property type="molecule type" value="Genomic_DNA"/>
</dbReference>
<dbReference type="RefSeq" id="WP_169364747.1">
    <property type="nucleotide sequence ID" value="NZ_JAAVJL010000002.1"/>
</dbReference>
<evidence type="ECO:0000313" key="3">
    <source>
        <dbReference type="Proteomes" id="UP000738376"/>
    </source>
</evidence>
<dbReference type="PANTHER" id="PTHR14087">
    <property type="entry name" value="THYMOCYTE NUCLEAR PROTEIN 1"/>
    <property type="match status" value="1"/>
</dbReference>
<comment type="caution">
    <text evidence="2">The sequence shown here is derived from an EMBL/GenBank/DDBJ whole genome shotgun (WGS) entry which is preliminary data.</text>
</comment>
<keyword evidence="3" id="KW-1185">Reference proteome</keyword>
<dbReference type="Gene3D" id="3.10.590.10">
    <property type="entry name" value="ph1033 like domains"/>
    <property type="match status" value="1"/>
</dbReference>
<evidence type="ECO:0000313" key="2">
    <source>
        <dbReference type="EMBL" id="NMF59755.1"/>
    </source>
</evidence>
<dbReference type="Proteomes" id="UP000738376">
    <property type="component" value="Unassembled WGS sequence"/>
</dbReference>
<dbReference type="PANTHER" id="PTHR14087:SF7">
    <property type="entry name" value="THYMOCYTE NUCLEAR PROTEIN 1"/>
    <property type="match status" value="1"/>
</dbReference>
<accession>A0ABX1LW98</accession>
<reference evidence="2 3" key="1">
    <citation type="submission" date="2020-03" db="EMBL/GenBank/DDBJ databases">
        <title>Draft Genome Sequence of 2-Methylisoborneol Producing Pseudanabaena yagii Strain GIHE-NHR1 Isolated from North Han River in South Korea.</title>
        <authorList>
            <person name="Jeong J."/>
        </authorList>
    </citation>
    <scope>NUCLEOTIDE SEQUENCE [LARGE SCALE GENOMIC DNA]</scope>
    <source>
        <strain evidence="2 3">GIHE-NHR1</strain>
    </source>
</reference>
<feature type="domain" description="EVE" evidence="1">
    <location>
        <begin position="2"/>
        <end position="132"/>
    </location>
</feature>
<dbReference type="CDD" id="cd21133">
    <property type="entry name" value="EVE"/>
    <property type="match status" value="1"/>
</dbReference>
<dbReference type="SUPFAM" id="SSF88697">
    <property type="entry name" value="PUA domain-like"/>
    <property type="match status" value="1"/>
</dbReference>